<dbReference type="EMBL" id="JACXAF010000008">
    <property type="protein sequence ID" value="MBD1389212.1"/>
    <property type="molecule type" value="Genomic_DNA"/>
</dbReference>
<sequence>MSINRILPICLISFNAVASDIGGIEVGNTIKQTFAIEHHIPAENMHGCYEQNVYQTVALDEWLAAEVGEQLGETIALSRASLVQYQDAVINDEQMAQLAKSEQLVVCHFEFEPSGQYNNPLQQAVSAYYKQTPMKQVGLAYLKDSGQIVSLSVYRQTPVASSMAQVKAHYMKQWRNAEFIDNGQYFEFAQHRYCEVTGLNSAHCTFDNQAKQELVLKQQPELYAQLQQVAGYLAIAELEQLPATAAGGEQTAAVSYVANNYRSNCSGQ</sequence>
<name>A0A8J6QTW2_9GAMM</name>
<protein>
    <submittedName>
        <fullName evidence="1">Uncharacterized protein</fullName>
    </submittedName>
</protein>
<comment type="caution">
    <text evidence="1">The sequence shown here is derived from an EMBL/GenBank/DDBJ whole genome shotgun (WGS) entry which is preliminary data.</text>
</comment>
<keyword evidence="2" id="KW-1185">Reference proteome</keyword>
<proteinExistence type="predicted"/>
<reference evidence="1" key="1">
    <citation type="submission" date="2020-09" db="EMBL/GenBank/DDBJ databases">
        <title>A novel bacterium of genus Neiella, isolated from South China Sea.</title>
        <authorList>
            <person name="Huang H."/>
            <person name="Mo K."/>
            <person name="Hu Y."/>
        </authorList>
    </citation>
    <scope>NUCLEOTIDE SEQUENCE</scope>
    <source>
        <strain evidence="1">HB171785</strain>
    </source>
</reference>
<evidence type="ECO:0000313" key="1">
    <source>
        <dbReference type="EMBL" id="MBD1389212.1"/>
    </source>
</evidence>
<evidence type="ECO:0000313" key="2">
    <source>
        <dbReference type="Proteomes" id="UP000638014"/>
    </source>
</evidence>
<gene>
    <name evidence="1" type="ORF">IC617_07225</name>
</gene>
<organism evidence="1 2">
    <name type="scientific">Neiella litorisoli</name>
    <dbReference type="NCBI Taxonomy" id="2771431"/>
    <lineage>
        <taxon>Bacteria</taxon>
        <taxon>Pseudomonadati</taxon>
        <taxon>Pseudomonadota</taxon>
        <taxon>Gammaproteobacteria</taxon>
        <taxon>Alteromonadales</taxon>
        <taxon>Echinimonadaceae</taxon>
        <taxon>Neiella</taxon>
    </lineage>
</organism>
<dbReference type="Proteomes" id="UP000638014">
    <property type="component" value="Unassembled WGS sequence"/>
</dbReference>
<dbReference type="RefSeq" id="WP_191144321.1">
    <property type="nucleotide sequence ID" value="NZ_JACXAF010000008.1"/>
</dbReference>
<dbReference type="AlphaFoldDB" id="A0A8J6QTW2"/>
<accession>A0A8J6QTW2</accession>